<sequence length="1062" mass="114127">MPPKGQPPTRLWGTRFDSLTTPSPSASSSDASSPSHNASAALAVTPLDPGTIPVISKSPANTAGNDERVYKDANLFVGSLPTGVDHAELGQRLSEHLAAYAPGGVKVNKIFDSKDGSCKCAFVYCADANAADNIINSFQARPVPFMGRSLRYERARDQRQLIVSYRAPTGTVPIDEVGVQSVPVGASEPAAQLRPATAMRLRRLTGSRVVDALFNEDAAQERSVGDADGGDSLSGAGILFRPLLYDADTMHRMLSAFGPIEHFARRSDSARSSDTEHHSAPKSDCMDSGCWEVKWQHRDDCVTAYQTLRTVNHLTVTWANARPPFAPRHQGGQNIRPSWSPSPNRTQTSPSGFSSWNSPNRRFSRDGHLDPGYVPSHLRTATHSSSVDADVDTAAGTVGSAPSSRQPSANGEASGTPSIADSPSSQLTRIHISEAPEPSEPSDVLRFGSVTGHTFSKSWGDEPLSGTEEDEQRSVSPEVISRHIPSRSDGAVSTNPVANGESENSSHDPNGIFPPPIVHRSLTLPIPPTGSFAARPYVSDSHHYGEYGVRSPEFPASRPGDRRPVDPATIFVGGLDKYGSAAWSEEKVAEVFEQYGEIVDLKFITPTYNKSAFAFVTYANPQSSMRAIQEQHNRIHDGREIRVQLRTVDSHHRRFGARTPNGRPGNERTPMIHGRLTYVDGRHRRPDGENLRARLHPDALQGQVRDVETLPQTYPTQPSPEGASVPLYPSHHPPAAVQGLPYPMANGAYYPGPQWYGPPYPPVMPTGPPGYPAPQPVGQSLSEGTGVAVYQAYSYPSYPMAAPVRSLSEQTGRPASEVDSQHRPLVPLGFMQGDQGLMPLYHPDALDNHLHDSGGQYAPHPNTAHSEEAQRSASTPVSGPWHPSLYPPFYSAPGSGGATPVPYNPHYYPGQGYMNHGYWYPTPAPLMPAPSQPAAVHPSPVHAAANGTNGAGTNGRTTGPGRYNNAQRGHGNFRRQPRRDYVPSAHNMGAHGQPPANSFAGASNHGGAVSMYNISSRPGGASDFYRSSDSPSSRPPLRQSTSSPAFFDPIGARSMSDSGIPS</sequence>
<gene>
    <name evidence="1" type="ORF">FA95DRAFT_1332918</name>
</gene>
<comment type="caution">
    <text evidence="1">The sequence shown here is derived from an EMBL/GenBank/DDBJ whole genome shotgun (WGS) entry which is preliminary data.</text>
</comment>
<keyword evidence="2" id="KW-1185">Reference proteome</keyword>
<dbReference type="EMBL" id="MU275845">
    <property type="protein sequence ID" value="KAI0052546.1"/>
    <property type="molecule type" value="Genomic_DNA"/>
</dbReference>
<protein>
    <submittedName>
        <fullName evidence="1">Uncharacterized protein</fullName>
    </submittedName>
</protein>
<evidence type="ECO:0000313" key="2">
    <source>
        <dbReference type="Proteomes" id="UP000814033"/>
    </source>
</evidence>
<name>A0ACB8S9C5_9AGAM</name>
<evidence type="ECO:0000313" key="1">
    <source>
        <dbReference type="EMBL" id="KAI0052546.1"/>
    </source>
</evidence>
<organism evidence="1 2">
    <name type="scientific">Auriscalpium vulgare</name>
    <dbReference type="NCBI Taxonomy" id="40419"/>
    <lineage>
        <taxon>Eukaryota</taxon>
        <taxon>Fungi</taxon>
        <taxon>Dikarya</taxon>
        <taxon>Basidiomycota</taxon>
        <taxon>Agaricomycotina</taxon>
        <taxon>Agaricomycetes</taxon>
        <taxon>Russulales</taxon>
        <taxon>Auriscalpiaceae</taxon>
        <taxon>Auriscalpium</taxon>
    </lineage>
</organism>
<reference evidence="1" key="1">
    <citation type="submission" date="2021-02" db="EMBL/GenBank/DDBJ databases">
        <authorList>
            <consortium name="DOE Joint Genome Institute"/>
            <person name="Ahrendt S."/>
            <person name="Looney B.P."/>
            <person name="Miyauchi S."/>
            <person name="Morin E."/>
            <person name="Drula E."/>
            <person name="Courty P.E."/>
            <person name="Chicoki N."/>
            <person name="Fauchery L."/>
            <person name="Kohler A."/>
            <person name="Kuo A."/>
            <person name="Labutti K."/>
            <person name="Pangilinan J."/>
            <person name="Lipzen A."/>
            <person name="Riley R."/>
            <person name="Andreopoulos W."/>
            <person name="He G."/>
            <person name="Johnson J."/>
            <person name="Barry K.W."/>
            <person name="Grigoriev I.V."/>
            <person name="Nagy L."/>
            <person name="Hibbett D."/>
            <person name="Henrissat B."/>
            <person name="Matheny P.B."/>
            <person name="Labbe J."/>
            <person name="Martin F."/>
        </authorList>
    </citation>
    <scope>NUCLEOTIDE SEQUENCE</scope>
    <source>
        <strain evidence="1">FP105234-sp</strain>
    </source>
</reference>
<accession>A0ACB8S9C5</accession>
<proteinExistence type="predicted"/>
<dbReference type="Proteomes" id="UP000814033">
    <property type="component" value="Unassembled WGS sequence"/>
</dbReference>
<reference evidence="1" key="2">
    <citation type="journal article" date="2022" name="New Phytol.">
        <title>Evolutionary transition to the ectomycorrhizal habit in the genomes of a hyperdiverse lineage of mushroom-forming fungi.</title>
        <authorList>
            <person name="Looney B."/>
            <person name="Miyauchi S."/>
            <person name="Morin E."/>
            <person name="Drula E."/>
            <person name="Courty P.E."/>
            <person name="Kohler A."/>
            <person name="Kuo A."/>
            <person name="LaButti K."/>
            <person name="Pangilinan J."/>
            <person name="Lipzen A."/>
            <person name="Riley R."/>
            <person name="Andreopoulos W."/>
            <person name="He G."/>
            <person name="Johnson J."/>
            <person name="Nolan M."/>
            <person name="Tritt A."/>
            <person name="Barry K.W."/>
            <person name="Grigoriev I.V."/>
            <person name="Nagy L.G."/>
            <person name="Hibbett D."/>
            <person name="Henrissat B."/>
            <person name="Matheny P.B."/>
            <person name="Labbe J."/>
            <person name="Martin F.M."/>
        </authorList>
    </citation>
    <scope>NUCLEOTIDE SEQUENCE</scope>
    <source>
        <strain evidence="1">FP105234-sp</strain>
    </source>
</reference>